<dbReference type="EMBL" id="LRGB01007789">
    <property type="protein sequence ID" value="KZS01036.1"/>
    <property type="molecule type" value="Genomic_DNA"/>
</dbReference>
<evidence type="ECO:0000313" key="3">
    <source>
        <dbReference type="Proteomes" id="UP000076858"/>
    </source>
</evidence>
<keyword evidence="1" id="KW-0812">Transmembrane</keyword>
<reference evidence="2 3" key="1">
    <citation type="submission" date="2016-03" db="EMBL/GenBank/DDBJ databases">
        <title>EvidentialGene: Evidence-directed Construction of Genes on Genomes.</title>
        <authorList>
            <person name="Gilbert D.G."/>
            <person name="Choi J.-H."/>
            <person name="Mockaitis K."/>
            <person name="Colbourne J."/>
            <person name="Pfrender M."/>
        </authorList>
    </citation>
    <scope>NUCLEOTIDE SEQUENCE [LARGE SCALE GENOMIC DNA]</scope>
    <source>
        <strain evidence="2 3">Xinb3</strain>
        <tissue evidence="2">Complete organism</tissue>
    </source>
</reference>
<protein>
    <submittedName>
        <fullName evidence="2">Uncharacterized protein</fullName>
    </submittedName>
</protein>
<proteinExistence type="predicted"/>
<feature type="non-terminal residue" evidence="2">
    <location>
        <position position="47"/>
    </location>
</feature>
<feature type="transmembrane region" description="Helical" evidence="1">
    <location>
        <begin position="15"/>
        <end position="32"/>
    </location>
</feature>
<dbReference type="Proteomes" id="UP000076858">
    <property type="component" value="Unassembled WGS sequence"/>
</dbReference>
<feature type="non-terminal residue" evidence="2">
    <location>
        <position position="1"/>
    </location>
</feature>
<keyword evidence="1" id="KW-0472">Membrane</keyword>
<dbReference type="AlphaFoldDB" id="A0A164I9K5"/>
<organism evidence="2 3">
    <name type="scientific">Daphnia magna</name>
    <dbReference type="NCBI Taxonomy" id="35525"/>
    <lineage>
        <taxon>Eukaryota</taxon>
        <taxon>Metazoa</taxon>
        <taxon>Ecdysozoa</taxon>
        <taxon>Arthropoda</taxon>
        <taxon>Crustacea</taxon>
        <taxon>Branchiopoda</taxon>
        <taxon>Diplostraca</taxon>
        <taxon>Cladocera</taxon>
        <taxon>Anomopoda</taxon>
        <taxon>Daphniidae</taxon>
        <taxon>Daphnia</taxon>
    </lineage>
</organism>
<accession>A0A164I9K5</accession>
<evidence type="ECO:0000256" key="1">
    <source>
        <dbReference type="SAM" id="Phobius"/>
    </source>
</evidence>
<keyword evidence="3" id="KW-1185">Reference proteome</keyword>
<sequence>IPLVPNASKRQRETVLHQMYFMALWLSNGLLYRTSRIQYPKEFCQSN</sequence>
<comment type="caution">
    <text evidence="2">The sequence shown here is derived from an EMBL/GenBank/DDBJ whole genome shotgun (WGS) entry which is preliminary data.</text>
</comment>
<evidence type="ECO:0000313" key="2">
    <source>
        <dbReference type="EMBL" id="KZS01036.1"/>
    </source>
</evidence>
<gene>
    <name evidence="2" type="ORF">APZ42_002430</name>
</gene>
<keyword evidence="1" id="KW-1133">Transmembrane helix</keyword>
<name>A0A164I9K5_9CRUS</name>